<keyword evidence="2" id="KW-1185">Reference proteome</keyword>
<organism evidence="1 2">
    <name type="scientific">Paenibacillus mesotrionivorans</name>
    <dbReference type="NCBI Taxonomy" id="3160968"/>
    <lineage>
        <taxon>Bacteria</taxon>
        <taxon>Bacillati</taxon>
        <taxon>Bacillota</taxon>
        <taxon>Bacilli</taxon>
        <taxon>Bacillales</taxon>
        <taxon>Paenibacillaceae</taxon>
        <taxon>Paenibacillus</taxon>
    </lineage>
</organism>
<dbReference type="Proteomes" id="UP001631969">
    <property type="component" value="Unassembled WGS sequence"/>
</dbReference>
<reference evidence="1" key="1">
    <citation type="submission" date="2024-12" db="EMBL/GenBank/DDBJ databases">
        <authorList>
            <person name="Wu N."/>
        </authorList>
    </citation>
    <scope>NUCLEOTIDE SEQUENCE</scope>
    <source>
        <strain evidence="1">P15</strain>
    </source>
</reference>
<sequence>MTQFEQISQHIWIMHAEHETDRPLLAAIVGERRTLLMDAGASPSHAAQLREELMNRSLRLPDIMMLTHWHWDHSFGLSAWNVPSIGVRETAERLRLLKGLDWSDKTLNDLVRQQIINDSSAGHIRLEYGADRNIEIREPDILFEKKLELDLGGVSCEIHHVGGDHAGDSCYLFVQEDKTLFLGDALGPSVYGGPRKYTSGEFLRLTNEAFHFDAHIYVESHSAPVGKAEFRQDIDRYVELARLVEACGKNQTNIEEGMKKFLQVQELPQEFVHALEWFLTD</sequence>
<protein>
    <submittedName>
        <fullName evidence="1">MBL fold metallo-hydrolase</fullName>
    </submittedName>
</protein>
<evidence type="ECO:0000313" key="1">
    <source>
        <dbReference type="EMBL" id="MFM9326825.1"/>
    </source>
</evidence>
<dbReference type="EMBL" id="JBJURJ010000001">
    <property type="protein sequence ID" value="MFM9326825.1"/>
    <property type="molecule type" value="Genomic_DNA"/>
</dbReference>
<name>A0ACC7NRR6_9BACL</name>
<comment type="caution">
    <text evidence="1">The sequence shown here is derived from an EMBL/GenBank/DDBJ whole genome shotgun (WGS) entry which is preliminary data.</text>
</comment>
<gene>
    <name evidence="1" type="ORF">ACI1P1_00800</name>
</gene>
<accession>A0ACC7NRR6</accession>
<evidence type="ECO:0000313" key="2">
    <source>
        <dbReference type="Proteomes" id="UP001631969"/>
    </source>
</evidence>
<proteinExistence type="predicted"/>